<dbReference type="InterPro" id="IPR033810">
    <property type="entry name" value="Carboxypeptidase_T"/>
</dbReference>
<sequence>MSVLATVLVSATTAVAAPAPQLDVYVGDVQRDALGKLVDLGVDRSEIDLSAAKAGAKGAVHVETILSGEQAQELADQGVTMTPKEIDGQTVTQRATAKAAAGLNVFKKYGGPGGIKEEYAQVARRHPLITKLVTIGKTTNGQDIIALKVSLGAPLLKDGAKPSTLYMSAQHAREWITPEMNRRLMHYYVDGYLHNRQVTNLINTTELWFVPVSNPDGYDFTFEPGQRLWRKNLRDNDGNGVIEPGDGVDPNRNYAYKWGYDNEGSSDDPASETFRGPGPNSEPESKAMDNLFKRVGGFTEFINYHSAAELILYGVGWQVNTPTPDDLLGIAMSGDDAHPAIPGYDPDISAELYTTNGEVDSYFTEKYGSFGFTPEMSTCTDAANSVPDDQWLAKDCGSDFDFPDDEKLIQAEFEKNIPFALATAESAKDPDDPVSAVGRKAPDFEVDSFDVSYGDPQTVAVTAKRAIKHLQLNYKINNGKTKTANVSEWKGGEKYGGDENAHYYAEFRGEVKGTRVGDKVKVWFSGEKKDGWRDDDVSSAAFTYTVKGMGAKVLVIADEDRNGVNPTFPSPPGGGLQYGQLHLDAVRAAGYSADLWNTDTQGVPHDLGVLSHYKAIVWYMGDNRITQDPEDFFTDTPFGPLPDVSVAEREQYLTIAVRDFLNEGGKLINAAETAQFSGLPGITDVVGGLYYGLNGAPDQECVVTSIQGLFDECLLLADDFRQYWLGGFSRFSLGGPNIVDGIAKPINGYHANLAGTPSNDLDEAGVFQPTSEVLPVAEFPQFKSQGAASYNFTGSPFSPVEGTKYAGAVHQDSSYFRLTKTIAVPAAATTAQLQFQLSYNTEPSYDNVIVEAHTVGADDWTTLKEASGKTQTSPPAECTANPDGFLLQLHPFLKHYLGGTNSCAQPGSTGTWNSFTGSSGGWIPVTFDLSAYKGKSVEVSISYVTDPGGGGVGAFVDDTKVVIDGTTTADGFEGATSTWTPAPAPPGSPQNAGAWEIAGQLVNFFAGTSTDDTLLLGFGLEQVAAPADRTKLVKQALGGLGVR</sequence>
<evidence type="ECO:0000256" key="10">
    <source>
        <dbReference type="ARBA" id="ARBA00050859"/>
    </source>
</evidence>
<dbReference type="GO" id="GO:0006508">
    <property type="term" value="P:proteolysis"/>
    <property type="evidence" value="ECO:0007669"/>
    <property type="project" value="UniProtKB-KW"/>
</dbReference>
<feature type="region of interest" description="Disordered" evidence="15">
    <location>
        <begin position="259"/>
        <end position="286"/>
    </location>
</feature>
<evidence type="ECO:0000259" key="17">
    <source>
        <dbReference type="PROSITE" id="PS52035"/>
    </source>
</evidence>
<keyword evidence="5" id="KW-0479">Metal-binding</keyword>
<keyword evidence="6 16" id="KW-0732">Signal</keyword>
<reference evidence="18" key="1">
    <citation type="submission" date="2022-10" db="EMBL/GenBank/DDBJ databases">
        <title>The WGS of Solirubrobacter ginsenosidimutans DSM 21036.</title>
        <authorList>
            <person name="Jiang Z."/>
        </authorList>
    </citation>
    <scope>NUCLEOTIDE SEQUENCE</scope>
    <source>
        <strain evidence="18">DSM 21036</strain>
    </source>
</reference>
<evidence type="ECO:0000313" key="19">
    <source>
        <dbReference type="Proteomes" id="UP001149140"/>
    </source>
</evidence>
<dbReference type="Pfam" id="PF20773">
    <property type="entry name" value="InhA-like_MAM"/>
    <property type="match status" value="1"/>
</dbReference>
<dbReference type="SUPFAM" id="SSF53187">
    <property type="entry name" value="Zn-dependent exopeptidases"/>
    <property type="match status" value="1"/>
</dbReference>
<name>A0A9X3N0E9_9ACTN</name>
<comment type="caution">
    <text evidence="18">The sequence shown here is derived from an EMBL/GenBank/DDBJ whole genome shotgun (WGS) entry which is preliminary data.</text>
</comment>
<evidence type="ECO:0000256" key="6">
    <source>
        <dbReference type="ARBA" id="ARBA00022729"/>
    </source>
</evidence>
<feature type="chain" id="PRO_5040923356" description="Zinc carboxypeptidase" evidence="16">
    <location>
        <begin position="17"/>
        <end position="1043"/>
    </location>
</feature>
<dbReference type="AlphaFoldDB" id="A0A9X3N0E9"/>
<evidence type="ECO:0000256" key="15">
    <source>
        <dbReference type="SAM" id="MobiDB-lite"/>
    </source>
</evidence>
<dbReference type="SMART" id="SM00631">
    <property type="entry name" value="Zn_pept"/>
    <property type="match status" value="1"/>
</dbReference>
<comment type="function">
    <text evidence="11">Carboxypeptidase that possesses the specificities of both mammalian Cpase A and B. Thus shows broad substrate specificity, being able to cleave Cbz-Gly-Leu, Cbz-Gly-Val, Cbz-Gly-Phe, Cbz-Gly-Lys and Bz-Gly-Arg in vitro.</text>
</comment>
<comment type="catalytic activity">
    <reaction evidence="10">
        <text>Releases a C-terminal residue, which may be hydrophobic or positively charged.</text>
        <dbReference type="EC" id="3.4.17.18"/>
    </reaction>
</comment>
<evidence type="ECO:0000256" key="16">
    <source>
        <dbReference type="SAM" id="SignalP"/>
    </source>
</evidence>
<dbReference type="FunFam" id="3.40.630.10:FF:000084">
    <property type="entry name" value="Carboxypeptidase B2"/>
    <property type="match status" value="1"/>
</dbReference>
<dbReference type="GO" id="GO:0004181">
    <property type="term" value="F:metallocarboxypeptidase activity"/>
    <property type="evidence" value="ECO:0007669"/>
    <property type="project" value="InterPro"/>
</dbReference>
<dbReference type="PROSITE" id="PS52035">
    <property type="entry name" value="PEPTIDASE_M14"/>
    <property type="match status" value="1"/>
</dbReference>
<evidence type="ECO:0000313" key="18">
    <source>
        <dbReference type="EMBL" id="MDA0166134.1"/>
    </source>
</evidence>
<dbReference type="EC" id="3.4.17.18" evidence="12"/>
<dbReference type="InterPro" id="IPR000834">
    <property type="entry name" value="Peptidase_M14"/>
</dbReference>
<evidence type="ECO:0000256" key="2">
    <source>
        <dbReference type="ARBA" id="ARBA00005988"/>
    </source>
</evidence>
<dbReference type="PRINTS" id="PR00765">
    <property type="entry name" value="CRBOXYPTASEA"/>
</dbReference>
<keyword evidence="4" id="KW-0645">Protease</keyword>
<dbReference type="PANTHER" id="PTHR11705">
    <property type="entry name" value="PROTEASE FAMILY M14 CARBOXYPEPTIDASE A,B"/>
    <property type="match status" value="1"/>
</dbReference>
<dbReference type="EMBL" id="JAPDOD010000059">
    <property type="protein sequence ID" value="MDA0166134.1"/>
    <property type="molecule type" value="Genomic_DNA"/>
</dbReference>
<feature type="active site" description="Proton donor/acceptor" evidence="14">
    <location>
        <position position="375"/>
    </location>
</feature>
<keyword evidence="19" id="KW-1185">Reference proteome</keyword>
<keyword evidence="9" id="KW-0482">Metalloprotease</keyword>
<evidence type="ECO:0000256" key="13">
    <source>
        <dbReference type="ARBA" id="ARBA00074273"/>
    </source>
</evidence>
<evidence type="ECO:0000256" key="8">
    <source>
        <dbReference type="ARBA" id="ARBA00022833"/>
    </source>
</evidence>
<dbReference type="GO" id="GO:0008270">
    <property type="term" value="F:zinc ion binding"/>
    <property type="evidence" value="ECO:0007669"/>
    <property type="project" value="InterPro"/>
</dbReference>
<evidence type="ECO:0000256" key="4">
    <source>
        <dbReference type="ARBA" id="ARBA00022670"/>
    </source>
</evidence>
<accession>A0A9X3N0E9</accession>
<evidence type="ECO:0000256" key="7">
    <source>
        <dbReference type="ARBA" id="ARBA00022801"/>
    </source>
</evidence>
<evidence type="ECO:0000256" key="1">
    <source>
        <dbReference type="ARBA" id="ARBA00001947"/>
    </source>
</evidence>
<keyword evidence="8" id="KW-0862">Zinc</keyword>
<evidence type="ECO:0000256" key="5">
    <source>
        <dbReference type="ARBA" id="ARBA00022723"/>
    </source>
</evidence>
<dbReference type="Pfam" id="PF00246">
    <property type="entry name" value="Peptidase_M14"/>
    <property type="match status" value="1"/>
</dbReference>
<dbReference type="Gene3D" id="3.40.630.10">
    <property type="entry name" value="Zn peptidases"/>
    <property type="match status" value="1"/>
</dbReference>
<feature type="domain" description="Peptidase M14" evidence="17">
    <location>
        <begin position="107"/>
        <end position="427"/>
    </location>
</feature>
<proteinExistence type="inferred from homology"/>
<feature type="signal peptide" evidence="16">
    <location>
        <begin position="1"/>
        <end position="16"/>
    </location>
</feature>
<comment type="similarity">
    <text evidence="2 14">Belongs to the peptidase M14 family.</text>
</comment>
<evidence type="ECO:0000256" key="11">
    <source>
        <dbReference type="ARBA" id="ARBA00055464"/>
    </source>
</evidence>
<evidence type="ECO:0000256" key="3">
    <source>
        <dbReference type="ARBA" id="ARBA00022645"/>
    </source>
</evidence>
<evidence type="ECO:0000256" key="9">
    <source>
        <dbReference type="ARBA" id="ARBA00023049"/>
    </source>
</evidence>
<dbReference type="RefSeq" id="WP_270045395.1">
    <property type="nucleotide sequence ID" value="NZ_JAPDOD010000059.1"/>
</dbReference>
<organism evidence="18 19">
    <name type="scientific">Solirubrobacter ginsenosidimutans</name>
    <dbReference type="NCBI Taxonomy" id="490573"/>
    <lineage>
        <taxon>Bacteria</taxon>
        <taxon>Bacillati</taxon>
        <taxon>Actinomycetota</taxon>
        <taxon>Thermoleophilia</taxon>
        <taxon>Solirubrobacterales</taxon>
        <taxon>Solirubrobacteraceae</taxon>
        <taxon>Solirubrobacter</taxon>
    </lineage>
</organism>
<keyword evidence="3 18" id="KW-0121">Carboxypeptidase</keyword>
<comment type="cofactor">
    <cofactor evidence="1">
        <name>Zn(2+)</name>
        <dbReference type="ChEBI" id="CHEBI:29105"/>
    </cofactor>
</comment>
<dbReference type="GO" id="GO:0005615">
    <property type="term" value="C:extracellular space"/>
    <property type="evidence" value="ECO:0007669"/>
    <property type="project" value="TreeGrafter"/>
</dbReference>
<dbReference type="CDD" id="cd03859">
    <property type="entry name" value="M14_CPT"/>
    <property type="match status" value="1"/>
</dbReference>
<dbReference type="Proteomes" id="UP001149140">
    <property type="component" value="Unassembled WGS sequence"/>
</dbReference>
<protein>
    <recommendedName>
        <fullName evidence="13">Zinc carboxypeptidase</fullName>
        <ecNumber evidence="12">3.4.17.18</ecNumber>
    </recommendedName>
</protein>
<dbReference type="PANTHER" id="PTHR11705:SF143">
    <property type="entry name" value="SLL0236 PROTEIN"/>
    <property type="match status" value="1"/>
</dbReference>
<keyword evidence="7" id="KW-0378">Hydrolase</keyword>
<gene>
    <name evidence="18" type="ORF">OM076_38070</name>
</gene>
<evidence type="ECO:0000256" key="12">
    <source>
        <dbReference type="ARBA" id="ARBA00066554"/>
    </source>
</evidence>
<evidence type="ECO:0000256" key="14">
    <source>
        <dbReference type="PROSITE-ProRule" id="PRU01379"/>
    </source>
</evidence>